<dbReference type="AlphaFoldDB" id="K5WCZ7"/>
<evidence type="ECO:0000313" key="2">
    <source>
        <dbReference type="EMBL" id="EKM48062.1"/>
    </source>
</evidence>
<dbReference type="GeneID" id="18919879"/>
<dbReference type="EMBL" id="JH931488">
    <property type="protein sequence ID" value="EKM48062.1"/>
    <property type="molecule type" value="Genomic_DNA"/>
</dbReference>
<protein>
    <submittedName>
        <fullName evidence="2">Uncharacterized protein</fullName>
    </submittedName>
</protein>
<organism evidence="2 3">
    <name type="scientific">Phanerochaete carnosa (strain HHB-10118-sp)</name>
    <name type="common">White-rot fungus</name>
    <name type="synonym">Peniophora carnosa</name>
    <dbReference type="NCBI Taxonomy" id="650164"/>
    <lineage>
        <taxon>Eukaryota</taxon>
        <taxon>Fungi</taxon>
        <taxon>Dikarya</taxon>
        <taxon>Basidiomycota</taxon>
        <taxon>Agaricomycotina</taxon>
        <taxon>Agaricomycetes</taxon>
        <taxon>Polyporales</taxon>
        <taxon>Phanerochaetaceae</taxon>
        <taxon>Phanerochaete</taxon>
    </lineage>
</organism>
<feature type="region of interest" description="Disordered" evidence="1">
    <location>
        <begin position="1"/>
        <end position="191"/>
    </location>
</feature>
<dbReference type="InParanoid" id="K5WCZ7"/>
<sequence>MHRQTSEPSTPPSDDDDGAQLADHDVEMGPPTEQDVDMTAMPPGSEDTGLEAMLQSMVPSDVGARQASSSQPPPADGMRDADHLSQLSDLTALPDEYADDERERSPQPPPAKKQRLGQAMPTLGPAAALFGSANEPVRRSARRAPGFAHLPDASDLHATGMPSGSKGRGKQRQTVQADRKGKGKAVDSEST</sequence>
<name>K5WCZ7_PHACS</name>
<proteinExistence type="predicted"/>
<dbReference type="RefSeq" id="XP_007403386.1">
    <property type="nucleotide sequence ID" value="XM_007403324.1"/>
</dbReference>
<dbReference type="KEGG" id="pco:PHACADRAFT_34034"/>
<evidence type="ECO:0000256" key="1">
    <source>
        <dbReference type="SAM" id="MobiDB-lite"/>
    </source>
</evidence>
<reference evidence="2 3" key="1">
    <citation type="journal article" date="2012" name="BMC Genomics">
        <title>Comparative genomics of the white-rot fungi, Phanerochaete carnosa and P. chrysosporium, to elucidate the genetic basis of the distinct wood types they colonize.</title>
        <authorList>
            <person name="Suzuki H."/>
            <person name="MacDonald J."/>
            <person name="Syed K."/>
            <person name="Salamov A."/>
            <person name="Hori C."/>
            <person name="Aerts A."/>
            <person name="Henrissat B."/>
            <person name="Wiebenga A."/>
            <person name="vanKuyk P.A."/>
            <person name="Barry K."/>
            <person name="Lindquist E."/>
            <person name="LaButti K."/>
            <person name="Lapidus A."/>
            <person name="Lucas S."/>
            <person name="Coutinho P."/>
            <person name="Gong Y."/>
            <person name="Samejima M."/>
            <person name="Mahadevan R."/>
            <person name="Abou-Zaid M."/>
            <person name="de Vries R.P."/>
            <person name="Igarashi K."/>
            <person name="Yadav J.S."/>
            <person name="Grigoriev I.V."/>
            <person name="Master E.R."/>
        </authorList>
    </citation>
    <scope>NUCLEOTIDE SEQUENCE [LARGE SCALE GENOMIC DNA]</scope>
    <source>
        <strain evidence="2 3">HHB-10118-sp</strain>
    </source>
</reference>
<keyword evidence="3" id="KW-1185">Reference proteome</keyword>
<dbReference type="HOGENOM" id="CLU_1421871_0_0_1"/>
<accession>K5WCZ7</accession>
<gene>
    <name evidence="2" type="ORF">PHACADRAFT_34034</name>
</gene>
<feature type="compositionally biased region" description="Basic and acidic residues" evidence="1">
    <location>
        <begin position="177"/>
        <end position="191"/>
    </location>
</feature>
<dbReference type="Proteomes" id="UP000008370">
    <property type="component" value="Unassembled WGS sequence"/>
</dbReference>
<evidence type="ECO:0000313" key="3">
    <source>
        <dbReference type="Proteomes" id="UP000008370"/>
    </source>
</evidence>